<feature type="transmembrane region" description="Helical" evidence="6">
    <location>
        <begin position="138"/>
        <end position="159"/>
    </location>
</feature>
<keyword evidence="2" id="KW-0813">Transport</keyword>
<comment type="subcellular location">
    <subcellularLocation>
        <location evidence="1">Membrane</location>
        <topology evidence="1">Multi-pass membrane protein</topology>
    </subcellularLocation>
</comment>
<evidence type="ECO:0000256" key="6">
    <source>
        <dbReference type="SAM" id="Phobius"/>
    </source>
</evidence>
<keyword evidence="4 6" id="KW-1133">Transmembrane helix</keyword>
<protein>
    <recommendedName>
        <fullName evidence="9">MFS general substrate transporter</fullName>
    </recommendedName>
</protein>
<name>A0A6A6EH73_9PEZI</name>
<dbReference type="AlphaFoldDB" id="A0A6A6EH73"/>
<dbReference type="Proteomes" id="UP000800200">
    <property type="component" value="Unassembled WGS sequence"/>
</dbReference>
<keyword evidence="3 6" id="KW-0812">Transmembrane</keyword>
<keyword evidence="8" id="KW-1185">Reference proteome</keyword>
<reference evidence="7" key="1">
    <citation type="journal article" date="2020" name="Stud. Mycol.">
        <title>101 Dothideomycetes genomes: a test case for predicting lifestyles and emergence of pathogens.</title>
        <authorList>
            <person name="Haridas S."/>
            <person name="Albert R."/>
            <person name="Binder M."/>
            <person name="Bloem J."/>
            <person name="Labutti K."/>
            <person name="Salamov A."/>
            <person name="Andreopoulos B."/>
            <person name="Baker S."/>
            <person name="Barry K."/>
            <person name="Bills G."/>
            <person name="Bluhm B."/>
            <person name="Cannon C."/>
            <person name="Castanera R."/>
            <person name="Culley D."/>
            <person name="Daum C."/>
            <person name="Ezra D."/>
            <person name="Gonzalez J."/>
            <person name="Henrissat B."/>
            <person name="Kuo A."/>
            <person name="Liang C."/>
            <person name="Lipzen A."/>
            <person name="Lutzoni F."/>
            <person name="Magnuson J."/>
            <person name="Mondo S."/>
            <person name="Nolan M."/>
            <person name="Ohm R."/>
            <person name="Pangilinan J."/>
            <person name="Park H.-J."/>
            <person name="Ramirez L."/>
            <person name="Alfaro M."/>
            <person name="Sun H."/>
            <person name="Tritt A."/>
            <person name="Yoshinaga Y."/>
            <person name="Zwiers L.-H."/>
            <person name="Turgeon B."/>
            <person name="Goodwin S."/>
            <person name="Spatafora J."/>
            <person name="Crous P."/>
            <person name="Grigoriev I."/>
        </authorList>
    </citation>
    <scope>NUCLEOTIDE SEQUENCE</scope>
    <source>
        <strain evidence="7">CBS 207.26</strain>
    </source>
</reference>
<accession>A0A6A6EH73</accession>
<evidence type="ECO:0000256" key="2">
    <source>
        <dbReference type="ARBA" id="ARBA00022448"/>
    </source>
</evidence>
<feature type="transmembrane region" description="Helical" evidence="6">
    <location>
        <begin position="12"/>
        <end position="35"/>
    </location>
</feature>
<feature type="transmembrane region" description="Helical" evidence="6">
    <location>
        <begin position="179"/>
        <end position="198"/>
    </location>
</feature>
<dbReference type="GO" id="GO:0016020">
    <property type="term" value="C:membrane"/>
    <property type="evidence" value="ECO:0007669"/>
    <property type="project" value="UniProtKB-SubCell"/>
</dbReference>
<evidence type="ECO:0000256" key="1">
    <source>
        <dbReference type="ARBA" id="ARBA00004141"/>
    </source>
</evidence>
<evidence type="ECO:0000256" key="4">
    <source>
        <dbReference type="ARBA" id="ARBA00022989"/>
    </source>
</evidence>
<gene>
    <name evidence="7" type="ORF">K469DRAFT_732786</name>
</gene>
<dbReference type="GO" id="GO:0022857">
    <property type="term" value="F:transmembrane transporter activity"/>
    <property type="evidence" value="ECO:0007669"/>
    <property type="project" value="TreeGrafter"/>
</dbReference>
<dbReference type="EMBL" id="ML994617">
    <property type="protein sequence ID" value="KAF2191407.1"/>
    <property type="molecule type" value="Genomic_DNA"/>
</dbReference>
<evidence type="ECO:0000256" key="5">
    <source>
        <dbReference type="ARBA" id="ARBA00023136"/>
    </source>
</evidence>
<keyword evidence="5 6" id="KW-0472">Membrane</keyword>
<evidence type="ECO:0000313" key="8">
    <source>
        <dbReference type="Proteomes" id="UP000800200"/>
    </source>
</evidence>
<dbReference type="PANTHER" id="PTHR43791:SF3">
    <property type="entry name" value="MAJOR FACILITATOR SUPERFAMILY (MFS) PROFILE DOMAIN-CONTAINING PROTEIN"/>
    <property type="match status" value="1"/>
</dbReference>
<evidence type="ECO:0008006" key="9">
    <source>
        <dbReference type="Google" id="ProtNLM"/>
    </source>
</evidence>
<evidence type="ECO:0000313" key="7">
    <source>
        <dbReference type="EMBL" id="KAF2191407.1"/>
    </source>
</evidence>
<evidence type="ECO:0000256" key="3">
    <source>
        <dbReference type="ARBA" id="ARBA00022692"/>
    </source>
</evidence>
<proteinExistence type="predicted"/>
<dbReference type="PANTHER" id="PTHR43791">
    <property type="entry name" value="PERMEASE-RELATED"/>
    <property type="match status" value="1"/>
</dbReference>
<organism evidence="7 8">
    <name type="scientific">Zopfia rhizophila CBS 207.26</name>
    <dbReference type="NCBI Taxonomy" id="1314779"/>
    <lineage>
        <taxon>Eukaryota</taxon>
        <taxon>Fungi</taxon>
        <taxon>Dikarya</taxon>
        <taxon>Ascomycota</taxon>
        <taxon>Pezizomycotina</taxon>
        <taxon>Dothideomycetes</taxon>
        <taxon>Dothideomycetes incertae sedis</taxon>
        <taxon>Zopfiaceae</taxon>
        <taxon>Zopfia</taxon>
    </lineage>
</organism>
<sequence>MDVELGFNKGSRYFIALLVFFIMYFVFEISSNVVLRKVGAANWLSFPCFSWGVATLDWPLSTASSPTGFGSILAYSIMQLSGRAGYPAIFGRILTVDFPGKVPKSRMPFLTPHEDRQVAEFDELTWKKFPHAWARWELWFLQSTPLLLILLRFLCAFGREEIITSMFCLLTAPPAVAAVHWIIFQAVLGIIGLMIIAYTKQNGARYFGVSVGLAGSNSNIPTAFASGVQVAFGAIRGIYAGTTFVEKEAPVGAQFYVLISTVFMAW</sequence>